<dbReference type="InterPro" id="IPR011047">
    <property type="entry name" value="Quinoprotein_ADH-like_sf"/>
</dbReference>
<dbReference type="PANTHER" id="PTHR34512:SF30">
    <property type="entry name" value="OUTER MEMBRANE PROTEIN ASSEMBLY FACTOR BAMB"/>
    <property type="match status" value="1"/>
</dbReference>
<evidence type="ECO:0000259" key="3">
    <source>
        <dbReference type="Pfam" id="PF13360"/>
    </source>
</evidence>
<accession>A0ABY5S4H5</accession>
<feature type="domain" description="Calcineurin-like phosphoesterase" evidence="2">
    <location>
        <begin position="52"/>
        <end position="230"/>
    </location>
</feature>
<dbReference type="InterPro" id="IPR018391">
    <property type="entry name" value="PQQ_b-propeller_rpt"/>
</dbReference>
<dbReference type="InterPro" id="IPR002372">
    <property type="entry name" value="PQQ_rpt_dom"/>
</dbReference>
<dbReference type="Pfam" id="PF13360">
    <property type="entry name" value="PQQ_2"/>
    <property type="match status" value="3"/>
</dbReference>
<dbReference type="PANTHER" id="PTHR34512">
    <property type="entry name" value="CELL SURFACE PROTEIN"/>
    <property type="match status" value="1"/>
</dbReference>
<proteinExistence type="predicted"/>
<organism evidence="4 5">
    <name type="scientific">Paenibacillus spongiae</name>
    <dbReference type="NCBI Taxonomy" id="2909671"/>
    <lineage>
        <taxon>Bacteria</taxon>
        <taxon>Bacillati</taxon>
        <taxon>Bacillota</taxon>
        <taxon>Bacilli</taxon>
        <taxon>Bacillales</taxon>
        <taxon>Paenibacillaceae</taxon>
        <taxon>Paenibacillus</taxon>
    </lineage>
</organism>
<evidence type="ECO:0000259" key="2">
    <source>
        <dbReference type="Pfam" id="PF00149"/>
    </source>
</evidence>
<gene>
    <name evidence="4" type="ORF">L1F29_20010</name>
</gene>
<keyword evidence="1" id="KW-0472">Membrane</keyword>
<dbReference type="SUPFAM" id="SSF50998">
    <property type="entry name" value="Quinoprotein alcohol dehydrogenase-like"/>
    <property type="match status" value="2"/>
</dbReference>
<dbReference type="Gene3D" id="3.60.21.10">
    <property type="match status" value="1"/>
</dbReference>
<feature type="transmembrane region" description="Helical" evidence="1">
    <location>
        <begin position="21"/>
        <end position="42"/>
    </location>
</feature>
<sequence length="750" mass="81686">MKQIPEHMESMLNRPIDRRGFLKAAGGIVGLTVLSSFTGGTIGSAKEEEFAFAVLADTHIDPNSPKHSGNLSRIFTDLTDGQKPAFILHVGDVVESGFQEEYQEYARLVPSTLKDLIHAVPGNHEARWDEWGKEFYTQMFGTGNYSFDRGGVHVIALDPTSLLQEGGYFDPIQLEWLRSDLQKTGKKTPIVIYLHYPIGKNFYYISNQEDFFSIVEPYNVRAVFTGHIHREEVWKQNGITIISLPGIKDAPIYHWVEKKSLPLQPSVLAVYHAEFTSGALSDKKLLVEIPLSGEKPAENEKPQQVHLDESASEPVLSVKLHPHARAVSVRYQFWPDVTYAGSNNGSWKELLPTGQGNRFETVVDTAGLAPGVYRIQVRVTNEAGEFWDEVADMEIPAAGSPAAVSRIEWEHKLDASVQAGVVIAQENTAIVSQLDGTVTALELSAKGAQRKWAYRTQGAIIGTPALNADGSRVYLGSADHRVYALNTADGRPVWSYGGAQPVLSSPLWIDASHDGKESVIVAVGRTLLKLDAATGAVLWTANIGGFFAGRPEVLNGAVFVAAGDGKAYALDIRTGALLWQKTLFTHASPYRTLLYSPWYCNPTILPDKQSVLFSTVSNAIALNGATGNNVWTLKGGYMYSGYSVQVPGPEPLLVLPDEWGATTAVNPANGSVRWTNKTKQRIFHAAPVLHEGIVYLASVNGLLTGLDAVTGNVVEELQFSTNYVFSSPAVSNGRLIAAGHDGIVRGIRLG</sequence>
<keyword evidence="5" id="KW-1185">Reference proteome</keyword>
<name>A0ABY5S4H5_9BACL</name>
<evidence type="ECO:0000256" key="1">
    <source>
        <dbReference type="SAM" id="Phobius"/>
    </source>
</evidence>
<dbReference type="InterPro" id="IPR004843">
    <property type="entry name" value="Calcineurin-like_PHP"/>
</dbReference>
<dbReference type="InterPro" id="IPR006311">
    <property type="entry name" value="TAT_signal"/>
</dbReference>
<feature type="domain" description="Pyrrolo-quinoline quinone repeat" evidence="3">
    <location>
        <begin position="511"/>
        <end position="633"/>
    </location>
</feature>
<feature type="domain" description="Pyrrolo-quinoline quinone repeat" evidence="3">
    <location>
        <begin position="409"/>
        <end position="500"/>
    </location>
</feature>
<dbReference type="Pfam" id="PF00149">
    <property type="entry name" value="Metallophos"/>
    <property type="match status" value="1"/>
</dbReference>
<dbReference type="SMART" id="SM00564">
    <property type="entry name" value="PQQ"/>
    <property type="match status" value="7"/>
</dbReference>
<dbReference type="RefSeq" id="WP_258383835.1">
    <property type="nucleotide sequence ID" value="NZ_CP091430.1"/>
</dbReference>
<dbReference type="Proteomes" id="UP001057877">
    <property type="component" value="Chromosome"/>
</dbReference>
<dbReference type="InterPro" id="IPR029052">
    <property type="entry name" value="Metallo-depent_PP-like"/>
</dbReference>
<dbReference type="Gene3D" id="2.130.10.10">
    <property type="entry name" value="YVTN repeat-like/Quinoprotein amine dehydrogenase"/>
    <property type="match status" value="1"/>
</dbReference>
<evidence type="ECO:0000313" key="4">
    <source>
        <dbReference type="EMBL" id="UVI27745.1"/>
    </source>
</evidence>
<evidence type="ECO:0000313" key="5">
    <source>
        <dbReference type="Proteomes" id="UP001057877"/>
    </source>
</evidence>
<reference evidence="4" key="1">
    <citation type="submission" date="2022-01" db="EMBL/GenBank/DDBJ databases">
        <title>Paenibacillus spongiae sp. nov., isolated from marine sponge.</title>
        <authorList>
            <person name="Li Z."/>
            <person name="Zhang M."/>
        </authorList>
    </citation>
    <scope>NUCLEOTIDE SEQUENCE</scope>
    <source>
        <strain evidence="4">PHS-Z3</strain>
    </source>
</reference>
<dbReference type="PROSITE" id="PS51318">
    <property type="entry name" value="TAT"/>
    <property type="match status" value="1"/>
</dbReference>
<dbReference type="EMBL" id="CP091430">
    <property type="protein sequence ID" value="UVI27745.1"/>
    <property type="molecule type" value="Genomic_DNA"/>
</dbReference>
<dbReference type="InterPro" id="IPR015943">
    <property type="entry name" value="WD40/YVTN_repeat-like_dom_sf"/>
</dbReference>
<keyword evidence="1" id="KW-0812">Transmembrane</keyword>
<feature type="domain" description="Pyrrolo-quinoline quinone repeat" evidence="3">
    <location>
        <begin position="663"/>
        <end position="746"/>
    </location>
</feature>
<keyword evidence="1" id="KW-1133">Transmembrane helix</keyword>
<protein>
    <submittedName>
        <fullName evidence="4">PQQ-binding-like beta-propeller repeat protein</fullName>
    </submittedName>
</protein>
<dbReference type="SUPFAM" id="SSF56300">
    <property type="entry name" value="Metallo-dependent phosphatases"/>
    <property type="match status" value="1"/>
</dbReference>